<dbReference type="AlphaFoldDB" id="A0A3E2N725"/>
<accession>A0A3E2N725</accession>
<dbReference type="Proteomes" id="UP000260680">
    <property type="component" value="Unassembled WGS sequence"/>
</dbReference>
<name>A0A3E2N725_9FIRM</name>
<reference evidence="1 2" key="1">
    <citation type="submission" date="2018-07" db="EMBL/GenBank/DDBJ databases">
        <title>New species, Clostridium PI-S10-A1B.</title>
        <authorList>
            <person name="Krishna G."/>
            <person name="Summeta K."/>
            <person name="Shikha S."/>
            <person name="Prabhu P.B."/>
            <person name="Suresh K."/>
        </authorList>
    </citation>
    <scope>NUCLEOTIDE SEQUENCE [LARGE SCALE GENOMIC DNA]</scope>
    <source>
        <strain evidence="1 2">PI-S10-A1B</strain>
    </source>
</reference>
<gene>
    <name evidence="1" type="ORF">DS742_21260</name>
</gene>
<evidence type="ECO:0000313" key="1">
    <source>
        <dbReference type="EMBL" id="RFZ76796.1"/>
    </source>
</evidence>
<dbReference type="EMBL" id="QOHO01000072">
    <property type="protein sequence ID" value="RFZ76796.1"/>
    <property type="molecule type" value="Genomic_DNA"/>
</dbReference>
<feature type="non-terminal residue" evidence="1">
    <location>
        <position position="61"/>
    </location>
</feature>
<dbReference type="RefSeq" id="WP_147325839.1">
    <property type="nucleotide sequence ID" value="NZ_QOHO01000072.1"/>
</dbReference>
<proteinExistence type="predicted"/>
<comment type="caution">
    <text evidence="1">The sequence shown here is derived from an EMBL/GenBank/DDBJ whole genome shotgun (WGS) entry which is preliminary data.</text>
</comment>
<organism evidence="1 2">
    <name type="scientific">Lacrimispora amygdalina</name>
    <dbReference type="NCBI Taxonomy" id="253257"/>
    <lineage>
        <taxon>Bacteria</taxon>
        <taxon>Bacillati</taxon>
        <taxon>Bacillota</taxon>
        <taxon>Clostridia</taxon>
        <taxon>Lachnospirales</taxon>
        <taxon>Lachnospiraceae</taxon>
        <taxon>Lacrimispora</taxon>
    </lineage>
</organism>
<evidence type="ECO:0000313" key="2">
    <source>
        <dbReference type="Proteomes" id="UP000260680"/>
    </source>
</evidence>
<protein>
    <submittedName>
        <fullName evidence="1">Uncharacterized protein</fullName>
    </submittedName>
</protein>
<sequence length="61" mass="7063">MELNYWSNGKKIPLKKSESYRAFKDNGYMESKYNSLISNLNSKMTDLKNGILLETISKNNV</sequence>